<feature type="transmembrane region" description="Helical" evidence="2">
    <location>
        <begin position="834"/>
        <end position="861"/>
    </location>
</feature>
<dbReference type="OrthoDB" id="10022113at2759"/>
<dbReference type="PANTHER" id="PTHR44103:SF1">
    <property type="entry name" value="PROPROTEIN CONVERTASE P"/>
    <property type="match status" value="1"/>
</dbReference>
<evidence type="ECO:0000256" key="2">
    <source>
        <dbReference type="SAM" id="Phobius"/>
    </source>
</evidence>
<accession>A0A9P1FMM2</accession>
<keyword evidence="1 3" id="KW-0732">Signal</keyword>
<evidence type="ECO:0000256" key="1">
    <source>
        <dbReference type="ARBA" id="ARBA00022729"/>
    </source>
</evidence>
<dbReference type="Pfam" id="PF13517">
    <property type="entry name" value="FG-GAP_3"/>
    <property type="match status" value="2"/>
</dbReference>
<evidence type="ECO:0000313" key="6">
    <source>
        <dbReference type="Proteomes" id="UP001152797"/>
    </source>
</evidence>
<evidence type="ECO:0000256" key="3">
    <source>
        <dbReference type="SAM" id="SignalP"/>
    </source>
</evidence>
<reference evidence="4" key="1">
    <citation type="submission" date="2022-10" db="EMBL/GenBank/DDBJ databases">
        <authorList>
            <person name="Chen Y."/>
            <person name="Dougan E. K."/>
            <person name="Chan C."/>
            <person name="Rhodes N."/>
            <person name="Thang M."/>
        </authorList>
    </citation>
    <scope>NUCLEOTIDE SEQUENCE</scope>
</reference>
<evidence type="ECO:0000313" key="5">
    <source>
        <dbReference type="EMBL" id="CAL1134846.1"/>
    </source>
</evidence>
<feature type="transmembrane region" description="Helical" evidence="2">
    <location>
        <begin position="867"/>
        <end position="886"/>
    </location>
</feature>
<sequence>MGQSKPWLLVVVSIVYHGHCWEEEKWCNTAGTKCRGEMQSLKEISLDHTAGRGFNYPIDWNGDGLIDLIHAETNFTAFPSDDEPWNKSTAVLRYFRRQDDGTLLREVGPSSPDGLQVPVGFMDFADWDGTGAGVICCHSKNGRFRLVWLQRQRLHESKTCGDVGDELIDFGESENSDPYGPYVPGYHTCQAPRAVDFDGDGDLDLILAVSGSVYLLERLDSGGLGPKKLLVSGPPSTGWTSAEVADWDGDGRLDVILSTDSENMYFKALESGRFQFLSGSDAPRSLRTSFLAGLFMIVRIADWDGDGHADVFVCSRAGKYPADYCEVKVRDVTWIGSDSVNAFASLPEINHGNNLYIVDWDNENGLDLVVQTYDDLSLYSRLPDGQLSTSPKHLRCPCIKENDWDVKLKYIIDWDMDGRLDFLCVNKKWPGLDPKSWILSMSRHLPNGSFAEPSFLLELDHEMIVDVVDWNNDDRLDVVLSSGRVALSDPAGNFTFVELPKLPTGAVAAADWNGDGLVDLITYKWENRESLGRLTPWMRQSNGSVIPWAKMEVEDSCSLSVFRFADWDGDGRQDVILGHVCGDRLTSLRVGMWSRGCMSSVACTLRGTCNLGNSECICQQGYSSADCSMCQQGFFSEAGAFFRCGQCAGSTGTAVCSARGVCNDDVFAQTHGLGTQGNGSCWCNGPSFGGTDANGLTTCASGACGPAYMEVGGFCAIDQFYILKVSLFSVILLCLLLLLPFILGRAIPVEDISLDGGAVVITTAVPHYLLAKPWMNPKVTCNGTCHASLDGKIFLAKAVESHPNRLVLMTGPGEALKLRADASRGWLQICRFRAAFCFGYFLPFGLFWWVLLCGAVALYTVGNMDEIHSAAVLGAAALVALGKAIWHWMIQTPLDRRIVEFQKQIQRENPQPSRVPRGALRAISIQQLLQFHEKFHVFIRDRNMYYVVGNLLQPLTYQQKVSYAELVGPSEVIWFVSHFWGNAFRDFKNALEHHNSWAEADMNTYWICSFSNNQWAVFEELGEDCETSSFFLAIKSPSCKGTTMVLDSDVKALSRSWCLFEVLQTRLASEISEGATAATAATVGSMDYHGLIFCTSSGVLGSGSGMDIALTVAKRLTNLRLEDAEASSADDKRMIDDRVRATEGGFEATNGFVRATIRVAVEKAQLSFESDLSDVVLALGVHD</sequence>
<evidence type="ECO:0008006" key="7">
    <source>
        <dbReference type="Google" id="ProtNLM"/>
    </source>
</evidence>
<dbReference type="InterPro" id="IPR013517">
    <property type="entry name" value="FG-GAP"/>
</dbReference>
<organism evidence="4">
    <name type="scientific">Cladocopium goreaui</name>
    <dbReference type="NCBI Taxonomy" id="2562237"/>
    <lineage>
        <taxon>Eukaryota</taxon>
        <taxon>Sar</taxon>
        <taxon>Alveolata</taxon>
        <taxon>Dinophyceae</taxon>
        <taxon>Suessiales</taxon>
        <taxon>Symbiodiniaceae</taxon>
        <taxon>Cladocopium</taxon>
    </lineage>
</organism>
<proteinExistence type="predicted"/>
<dbReference type="EMBL" id="CAMXCT020000635">
    <property type="protein sequence ID" value="CAL1134846.1"/>
    <property type="molecule type" value="Genomic_DNA"/>
</dbReference>
<dbReference type="PANTHER" id="PTHR44103">
    <property type="entry name" value="PROPROTEIN CONVERTASE P"/>
    <property type="match status" value="1"/>
</dbReference>
<dbReference type="SUPFAM" id="SSF69318">
    <property type="entry name" value="Integrin alpha N-terminal domain"/>
    <property type="match status" value="2"/>
</dbReference>
<keyword evidence="6" id="KW-1185">Reference proteome</keyword>
<feature type="chain" id="PRO_5043272044" description="EGF-like domain-containing protein" evidence="3">
    <location>
        <begin position="21"/>
        <end position="1183"/>
    </location>
</feature>
<dbReference type="EMBL" id="CAMXCT010000635">
    <property type="protein sequence ID" value="CAI3981471.1"/>
    <property type="molecule type" value="Genomic_DNA"/>
</dbReference>
<name>A0A9P1FMM2_9DINO</name>
<dbReference type="AlphaFoldDB" id="A0A9P1FMM2"/>
<evidence type="ECO:0000313" key="4">
    <source>
        <dbReference type="EMBL" id="CAI3981471.1"/>
    </source>
</evidence>
<gene>
    <name evidence="4" type="ORF">C1SCF055_LOCUS9254</name>
</gene>
<reference evidence="5" key="2">
    <citation type="submission" date="2024-04" db="EMBL/GenBank/DDBJ databases">
        <authorList>
            <person name="Chen Y."/>
            <person name="Shah S."/>
            <person name="Dougan E. K."/>
            <person name="Thang M."/>
            <person name="Chan C."/>
        </authorList>
    </citation>
    <scope>NUCLEOTIDE SEQUENCE [LARGE SCALE GENOMIC DNA]</scope>
</reference>
<feature type="signal peptide" evidence="3">
    <location>
        <begin position="1"/>
        <end position="20"/>
    </location>
</feature>
<feature type="transmembrane region" description="Helical" evidence="2">
    <location>
        <begin position="721"/>
        <end position="743"/>
    </location>
</feature>
<dbReference type="InterPro" id="IPR002049">
    <property type="entry name" value="LE_dom"/>
</dbReference>
<dbReference type="InterPro" id="IPR028994">
    <property type="entry name" value="Integrin_alpha_N"/>
</dbReference>
<keyword evidence="2" id="KW-0812">Transmembrane</keyword>
<dbReference type="Proteomes" id="UP001152797">
    <property type="component" value="Unassembled WGS sequence"/>
</dbReference>
<keyword evidence="2" id="KW-0472">Membrane</keyword>
<keyword evidence="2" id="KW-1133">Transmembrane helix</keyword>
<protein>
    <recommendedName>
        <fullName evidence="7">EGF-like domain-containing protein</fullName>
    </recommendedName>
</protein>
<dbReference type="Gene3D" id="2.130.10.130">
    <property type="entry name" value="Integrin alpha, N-terminal"/>
    <property type="match status" value="2"/>
</dbReference>
<dbReference type="CDD" id="cd00055">
    <property type="entry name" value="EGF_Lam"/>
    <property type="match status" value="1"/>
</dbReference>
<comment type="caution">
    <text evidence="4">The sequence shown here is derived from an EMBL/GenBank/DDBJ whole genome shotgun (WGS) entry which is preliminary data.</text>
</comment>
<dbReference type="EMBL" id="CAMXCT030000635">
    <property type="protein sequence ID" value="CAL4768783.1"/>
    <property type="molecule type" value="Genomic_DNA"/>
</dbReference>